<accession>A0ABU7LEF5</accession>
<sequence>MAQLTHARLQGGIRRGPRLADNFTVLSNTVINDDRLSFRARGLLIMLLSKPADWHIRSESIARHSPREGRDAIRTAMRELAEIGYLVMEKFQDERGRWITIQTIYEEPRRETPVPPRPGKPPAGTADIGKPVSLTSTRKPRTETNNDVVASSTRPETDDDRVLDALEAATISAGLMASFTRIKPPQRCEILALAALHGVDALASAARIAHRPANPTMHVHGWLRLWRALPAPRMPLPPRCGLCDEYGWLDDDEHGRAVRCGCRVPVAA</sequence>
<keyword evidence="3" id="KW-1185">Reference proteome</keyword>
<evidence type="ECO:0000256" key="1">
    <source>
        <dbReference type="SAM" id="MobiDB-lite"/>
    </source>
</evidence>
<protein>
    <submittedName>
        <fullName evidence="2">Replication protein</fullName>
    </submittedName>
</protein>
<dbReference type="EMBL" id="JAUTXY010000009">
    <property type="protein sequence ID" value="MEE2059632.1"/>
    <property type="molecule type" value="Genomic_DNA"/>
</dbReference>
<dbReference type="Proteomes" id="UP001336020">
    <property type="component" value="Unassembled WGS sequence"/>
</dbReference>
<feature type="region of interest" description="Disordered" evidence="1">
    <location>
        <begin position="109"/>
        <end position="158"/>
    </location>
</feature>
<evidence type="ECO:0000313" key="3">
    <source>
        <dbReference type="Proteomes" id="UP001336020"/>
    </source>
</evidence>
<feature type="compositionally biased region" description="Polar residues" evidence="1">
    <location>
        <begin position="133"/>
        <end position="154"/>
    </location>
</feature>
<reference evidence="2 3" key="1">
    <citation type="submission" date="2023-07" db="EMBL/GenBank/DDBJ databases">
        <authorList>
            <person name="Girao M."/>
            <person name="Carvalho M.F."/>
        </authorList>
    </citation>
    <scope>NUCLEOTIDE SEQUENCE [LARGE SCALE GENOMIC DNA]</scope>
    <source>
        <strain evidence="2 3">YIM65754</strain>
    </source>
</reference>
<dbReference type="RefSeq" id="WP_330134855.1">
    <property type="nucleotide sequence ID" value="NZ_JAUTXY010000009.1"/>
</dbReference>
<proteinExistence type="predicted"/>
<organism evidence="2 3">
    <name type="scientific">Rhodococcus artemisiae</name>
    <dbReference type="NCBI Taxonomy" id="714159"/>
    <lineage>
        <taxon>Bacteria</taxon>
        <taxon>Bacillati</taxon>
        <taxon>Actinomycetota</taxon>
        <taxon>Actinomycetes</taxon>
        <taxon>Mycobacteriales</taxon>
        <taxon>Nocardiaceae</taxon>
        <taxon>Rhodococcus</taxon>
    </lineage>
</organism>
<evidence type="ECO:0000313" key="2">
    <source>
        <dbReference type="EMBL" id="MEE2059632.1"/>
    </source>
</evidence>
<comment type="caution">
    <text evidence="2">The sequence shown here is derived from an EMBL/GenBank/DDBJ whole genome shotgun (WGS) entry which is preliminary data.</text>
</comment>
<name>A0ABU7LEF5_9NOCA</name>
<gene>
    <name evidence="2" type="ORF">Q7514_19110</name>
</gene>